<evidence type="ECO:0000313" key="2">
    <source>
        <dbReference type="Proteomes" id="UP000245699"/>
    </source>
</evidence>
<dbReference type="AlphaFoldDB" id="A0A2T9YS24"/>
<dbReference type="Proteomes" id="UP000245699">
    <property type="component" value="Unassembled WGS sequence"/>
</dbReference>
<evidence type="ECO:0000313" key="1">
    <source>
        <dbReference type="EMBL" id="PVU95153.1"/>
    </source>
</evidence>
<dbReference type="EMBL" id="MBFT01000200">
    <property type="protein sequence ID" value="PVU95153.1"/>
    <property type="molecule type" value="Genomic_DNA"/>
</dbReference>
<organism evidence="1 2">
    <name type="scientific">Furculomyces boomerangus</name>
    <dbReference type="NCBI Taxonomy" id="61424"/>
    <lineage>
        <taxon>Eukaryota</taxon>
        <taxon>Fungi</taxon>
        <taxon>Fungi incertae sedis</taxon>
        <taxon>Zoopagomycota</taxon>
        <taxon>Kickxellomycotina</taxon>
        <taxon>Harpellomycetes</taxon>
        <taxon>Harpellales</taxon>
        <taxon>Harpellaceae</taxon>
        <taxon>Furculomyces</taxon>
    </lineage>
</organism>
<reference evidence="1 2" key="1">
    <citation type="journal article" date="2018" name="MBio">
        <title>Comparative Genomics Reveals the Core Gene Toolbox for the Fungus-Insect Symbiosis.</title>
        <authorList>
            <person name="Wang Y."/>
            <person name="Stata M."/>
            <person name="Wang W."/>
            <person name="Stajich J.E."/>
            <person name="White M.M."/>
            <person name="Moncalvo J.M."/>
        </authorList>
    </citation>
    <scope>NUCLEOTIDE SEQUENCE [LARGE SCALE GENOMIC DNA]</scope>
    <source>
        <strain evidence="1 2">AUS-77-4</strain>
    </source>
</reference>
<accession>A0A2T9YS24</accession>
<keyword evidence="2" id="KW-1185">Reference proteome</keyword>
<name>A0A2T9YS24_9FUNG</name>
<dbReference type="OrthoDB" id="2221171at2759"/>
<proteinExistence type="predicted"/>
<protein>
    <submittedName>
        <fullName evidence="1">Uncharacterized protein</fullName>
    </submittedName>
</protein>
<sequence length="267" mass="29501">MVGNIHEPQYKDSNNPYTWKKEHTCRLAISKFTQTMGMETPKASIQQNKQKDGTIDSILFCFCRKQSIKKIFLYGSRSKINRNQYSNASLAKKRAVRKSPFIAYNANIEESDNGKIKVGNSDTKLAQTAIVLPTTQISNRKANEVGESTPQMGHDGVECLMENNAELSIKAKKFIENAIRPKKPATKPASKYTIAKWIKENLAGIGSTDTAHSTRGVLATKAYLLGSGSIPRSETAVILSSTSTPIIVEETKVLKRLYPSTTTQNIA</sequence>
<comment type="caution">
    <text evidence="1">The sequence shown here is derived from an EMBL/GenBank/DDBJ whole genome shotgun (WGS) entry which is preliminary data.</text>
</comment>
<gene>
    <name evidence="1" type="ORF">BB559_002828</name>
</gene>